<keyword evidence="3" id="KW-0833">Ubl conjugation pathway</keyword>
<dbReference type="InterPro" id="IPR047947">
    <property type="entry name" value="OTU4_OTU"/>
</dbReference>
<dbReference type="GO" id="GO:0030968">
    <property type="term" value="P:endoplasmic reticulum unfolded protein response"/>
    <property type="evidence" value="ECO:0007669"/>
    <property type="project" value="TreeGrafter"/>
</dbReference>
<dbReference type="PANTHER" id="PTHR13312">
    <property type="entry name" value="HIV-INDUCED PROTEIN-7-LIKE PROTEASE"/>
    <property type="match status" value="1"/>
</dbReference>
<dbReference type="Gene3D" id="3.90.70.80">
    <property type="match status" value="1"/>
</dbReference>
<evidence type="ECO:0000256" key="1">
    <source>
        <dbReference type="ARBA" id="ARBA00000707"/>
    </source>
</evidence>
<evidence type="ECO:0000313" key="7">
    <source>
        <dbReference type="Proteomes" id="UP000275267"/>
    </source>
</evidence>
<dbReference type="InterPro" id="IPR038765">
    <property type="entry name" value="Papain-like_cys_pep_sf"/>
</dbReference>
<feature type="compositionally biased region" description="Polar residues" evidence="4">
    <location>
        <begin position="11"/>
        <end position="24"/>
    </location>
</feature>
<dbReference type="Pfam" id="PF02338">
    <property type="entry name" value="OTU"/>
    <property type="match status" value="1"/>
</dbReference>
<comment type="catalytic activity">
    <reaction evidence="1 3">
        <text>Thiol-dependent hydrolysis of ester, thioester, amide, peptide and isopeptide bonds formed by the C-terminal Gly of ubiquitin (a 76-residue protein attached to proteins as an intracellular targeting signal).</text>
        <dbReference type="EC" id="3.4.19.12"/>
    </reaction>
</comment>
<evidence type="ECO:0000256" key="2">
    <source>
        <dbReference type="ARBA" id="ARBA00022801"/>
    </source>
</evidence>
<keyword evidence="7" id="KW-1185">Reference proteome</keyword>
<dbReference type="EMBL" id="PQIB02000011">
    <property type="protein sequence ID" value="RLM85434.1"/>
    <property type="molecule type" value="Genomic_DNA"/>
</dbReference>
<gene>
    <name evidence="6" type="ORF">C2845_PM04G19750</name>
</gene>
<dbReference type="GO" id="GO:0004843">
    <property type="term" value="F:cysteine-type deubiquitinase activity"/>
    <property type="evidence" value="ECO:0007669"/>
    <property type="project" value="UniProtKB-UniRule"/>
</dbReference>
<dbReference type="GO" id="GO:0005634">
    <property type="term" value="C:nucleus"/>
    <property type="evidence" value="ECO:0007669"/>
    <property type="project" value="TreeGrafter"/>
</dbReference>
<dbReference type="GO" id="GO:0036503">
    <property type="term" value="P:ERAD pathway"/>
    <property type="evidence" value="ECO:0007669"/>
    <property type="project" value="TreeGrafter"/>
</dbReference>
<proteinExistence type="predicted"/>
<feature type="region of interest" description="Disordered" evidence="4">
    <location>
        <begin position="1"/>
        <end position="24"/>
    </location>
</feature>
<sequence>MASAEGPVDNNIDSTQPAESSANLSHGKKVYTNYSVTGIPGDGRCLFRSVAHGACIRSGKPIPNEDLQRKLADELRTMVADEFIKRRAETEWFVEGDFDTYVSQIRKPHVWGGEPELFMASHVLQMPITVYMHDKEAGGLIAIAEYGQEYGTEAPIQVLYHGYGHYEALQIPGKGGPRRRDTGSKLRSTLLCFCGEEQMARIRHMPGAAKGTEICTRFPTKTFQLLSPVRCPCWRFRVINIIARSDAEDYLTVDVLLESKAAYSFLPLKPWLYRVLVKYCWQHRLMGRVFLSSCVHPHFSSTYDTHTLSVLVFAESYFEVEPIKLTCRTLDGYHETGGSVKREETQLRRSAVASSGRSGKTGELQSLNPRPENLTRNRNPSQFADPEITLAIHTQRAESFL</sequence>
<dbReference type="SUPFAM" id="SSF54001">
    <property type="entry name" value="Cysteine proteinases"/>
    <property type="match status" value="1"/>
</dbReference>
<dbReference type="GO" id="GO:0016579">
    <property type="term" value="P:protein deubiquitination"/>
    <property type="evidence" value="ECO:0007669"/>
    <property type="project" value="TreeGrafter"/>
</dbReference>
<evidence type="ECO:0000256" key="3">
    <source>
        <dbReference type="RuleBase" id="RU367104"/>
    </source>
</evidence>
<dbReference type="InterPro" id="IPR003323">
    <property type="entry name" value="OTU_dom"/>
</dbReference>
<keyword evidence="3" id="KW-0963">Cytoplasm</keyword>
<dbReference type="Proteomes" id="UP000275267">
    <property type="component" value="Unassembled WGS sequence"/>
</dbReference>
<comment type="subcellular location">
    <subcellularLocation>
        <location evidence="3">Cytoplasm</location>
    </subcellularLocation>
</comment>
<keyword evidence="3" id="KW-0788">Thiol protease</keyword>
<evidence type="ECO:0000313" key="6">
    <source>
        <dbReference type="EMBL" id="RLM85434.1"/>
    </source>
</evidence>
<comment type="function">
    <text evidence="3">Hydrolase that can remove conjugated ubiquitin from proteins and may therefore play an important regulatory role at the level of protein turnover by preventing degradation.</text>
</comment>
<dbReference type="CDD" id="cd22760">
    <property type="entry name" value="OTU_plant_OTU4-like"/>
    <property type="match status" value="1"/>
</dbReference>
<dbReference type="AlphaFoldDB" id="A0A3L6QQ97"/>
<feature type="region of interest" description="Disordered" evidence="4">
    <location>
        <begin position="339"/>
        <end position="385"/>
    </location>
</feature>
<dbReference type="PROSITE" id="PS50802">
    <property type="entry name" value="OTU"/>
    <property type="match status" value="1"/>
</dbReference>
<feature type="compositionally biased region" description="Polar residues" evidence="4">
    <location>
        <begin position="363"/>
        <end position="382"/>
    </location>
</feature>
<keyword evidence="3" id="KW-0645">Protease</keyword>
<protein>
    <recommendedName>
        <fullName evidence="3">Ubiquitin thioesterase OTU</fullName>
        <ecNumber evidence="3">3.4.19.12</ecNumber>
    </recommendedName>
</protein>
<feature type="domain" description="OTU" evidence="5">
    <location>
        <begin position="34"/>
        <end position="156"/>
    </location>
</feature>
<dbReference type="EC" id="3.4.19.12" evidence="3"/>
<feature type="compositionally biased region" description="Low complexity" evidence="4">
    <location>
        <begin position="348"/>
        <end position="358"/>
    </location>
</feature>
<keyword evidence="2 3" id="KW-0378">Hydrolase</keyword>
<reference evidence="7" key="1">
    <citation type="journal article" date="2019" name="Nat. Commun.">
        <title>The genome of broomcorn millet.</title>
        <authorList>
            <person name="Zou C."/>
            <person name="Miki D."/>
            <person name="Li D."/>
            <person name="Tang Q."/>
            <person name="Xiao L."/>
            <person name="Rajput S."/>
            <person name="Deng P."/>
            <person name="Jia W."/>
            <person name="Huang R."/>
            <person name="Zhang M."/>
            <person name="Sun Y."/>
            <person name="Hu J."/>
            <person name="Fu X."/>
            <person name="Schnable P.S."/>
            <person name="Li F."/>
            <person name="Zhang H."/>
            <person name="Feng B."/>
            <person name="Zhu X."/>
            <person name="Liu R."/>
            <person name="Schnable J.C."/>
            <person name="Zhu J.-K."/>
            <person name="Zhang H."/>
        </authorList>
    </citation>
    <scope>NUCLEOTIDE SEQUENCE [LARGE SCALE GENOMIC DNA]</scope>
</reference>
<accession>A0A3L6QQ97</accession>
<dbReference type="FunFam" id="3.90.70.80:FF:000007">
    <property type="entry name" value="OTU domain-containing protein"/>
    <property type="match status" value="1"/>
</dbReference>
<dbReference type="OrthoDB" id="409956at2759"/>
<dbReference type="GO" id="GO:0005829">
    <property type="term" value="C:cytosol"/>
    <property type="evidence" value="ECO:0007669"/>
    <property type="project" value="TreeGrafter"/>
</dbReference>
<evidence type="ECO:0000259" key="5">
    <source>
        <dbReference type="PROSITE" id="PS50802"/>
    </source>
</evidence>
<dbReference type="PANTHER" id="PTHR13312:SF5">
    <property type="entry name" value="UBIQUITIN THIOESTERASE OTU"/>
    <property type="match status" value="1"/>
</dbReference>
<evidence type="ECO:0000256" key="4">
    <source>
        <dbReference type="SAM" id="MobiDB-lite"/>
    </source>
</evidence>
<name>A0A3L6QQ97_PANMI</name>
<comment type="caution">
    <text evidence="6">The sequence shown here is derived from an EMBL/GenBank/DDBJ whole genome shotgun (WGS) entry which is preliminary data.</text>
</comment>
<dbReference type="STRING" id="4540.A0A3L6QQ97"/>
<organism evidence="6 7">
    <name type="scientific">Panicum miliaceum</name>
    <name type="common">Proso millet</name>
    <name type="synonym">Broomcorn millet</name>
    <dbReference type="NCBI Taxonomy" id="4540"/>
    <lineage>
        <taxon>Eukaryota</taxon>
        <taxon>Viridiplantae</taxon>
        <taxon>Streptophyta</taxon>
        <taxon>Embryophyta</taxon>
        <taxon>Tracheophyta</taxon>
        <taxon>Spermatophyta</taxon>
        <taxon>Magnoliopsida</taxon>
        <taxon>Liliopsida</taxon>
        <taxon>Poales</taxon>
        <taxon>Poaceae</taxon>
        <taxon>PACMAD clade</taxon>
        <taxon>Panicoideae</taxon>
        <taxon>Panicodae</taxon>
        <taxon>Paniceae</taxon>
        <taxon>Panicinae</taxon>
        <taxon>Panicum</taxon>
        <taxon>Panicum sect. Panicum</taxon>
    </lineage>
</organism>